<evidence type="ECO:0000256" key="6">
    <source>
        <dbReference type="SAM" id="MobiDB-lite"/>
    </source>
</evidence>
<keyword evidence="5" id="KW-0560">Oxidoreductase</keyword>
<evidence type="ECO:0000259" key="8">
    <source>
        <dbReference type="PROSITE" id="PS51387"/>
    </source>
</evidence>
<protein>
    <recommendedName>
        <fullName evidence="8">FAD-binding PCMH-type domain-containing protein</fullName>
    </recommendedName>
</protein>
<dbReference type="InterPro" id="IPR050416">
    <property type="entry name" value="FAD-linked_Oxidoreductase"/>
</dbReference>
<dbReference type="InterPro" id="IPR016166">
    <property type="entry name" value="FAD-bd_PCMH"/>
</dbReference>
<feature type="compositionally biased region" description="Basic and acidic residues" evidence="6">
    <location>
        <begin position="516"/>
        <end position="528"/>
    </location>
</feature>
<dbReference type="GeneID" id="87868384"/>
<dbReference type="Pfam" id="PF08031">
    <property type="entry name" value="BBE"/>
    <property type="match status" value="1"/>
</dbReference>
<evidence type="ECO:0000256" key="5">
    <source>
        <dbReference type="ARBA" id="ARBA00023002"/>
    </source>
</evidence>
<feature type="chain" id="PRO_5042102949" description="FAD-binding PCMH-type domain-containing protein" evidence="7">
    <location>
        <begin position="22"/>
        <end position="528"/>
    </location>
</feature>
<gene>
    <name evidence="9" type="ORF">B0H65DRAFT_65351</name>
</gene>
<comment type="caution">
    <text evidence="9">The sequence shown here is derived from an EMBL/GenBank/DDBJ whole genome shotgun (WGS) entry which is preliminary data.</text>
</comment>
<keyword evidence="7" id="KW-0732">Signal</keyword>
<dbReference type="AlphaFoldDB" id="A0AAE0JQT4"/>
<dbReference type="GO" id="GO:0016491">
    <property type="term" value="F:oxidoreductase activity"/>
    <property type="evidence" value="ECO:0007669"/>
    <property type="project" value="UniProtKB-KW"/>
</dbReference>
<dbReference type="Proteomes" id="UP001278500">
    <property type="component" value="Unassembled WGS sequence"/>
</dbReference>
<organism evidence="9 10">
    <name type="scientific">Neurospora tetraspora</name>
    <dbReference type="NCBI Taxonomy" id="94610"/>
    <lineage>
        <taxon>Eukaryota</taxon>
        <taxon>Fungi</taxon>
        <taxon>Dikarya</taxon>
        <taxon>Ascomycota</taxon>
        <taxon>Pezizomycotina</taxon>
        <taxon>Sordariomycetes</taxon>
        <taxon>Sordariomycetidae</taxon>
        <taxon>Sordariales</taxon>
        <taxon>Sordariaceae</taxon>
        <taxon>Neurospora</taxon>
    </lineage>
</organism>
<dbReference type="PANTHER" id="PTHR42973:SF39">
    <property type="entry name" value="FAD-BINDING PCMH-TYPE DOMAIN-CONTAINING PROTEIN"/>
    <property type="match status" value="1"/>
</dbReference>
<dbReference type="PROSITE" id="PS51387">
    <property type="entry name" value="FAD_PCMH"/>
    <property type="match status" value="1"/>
</dbReference>
<dbReference type="Gene3D" id="3.40.462.20">
    <property type="match status" value="1"/>
</dbReference>
<feature type="region of interest" description="Disordered" evidence="6">
    <location>
        <begin position="506"/>
        <end position="528"/>
    </location>
</feature>
<evidence type="ECO:0000313" key="9">
    <source>
        <dbReference type="EMBL" id="KAK3356006.1"/>
    </source>
</evidence>
<evidence type="ECO:0000256" key="4">
    <source>
        <dbReference type="ARBA" id="ARBA00022827"/>
    </source>
</evidence>
<dbReference type="PANTHER" id="PTHR42973">
    <property type="entry name" value="BINDING OXIDOREDUCTASE, PUTATIVE (AFU_ORTHOLOGUE AFUA_1G17690)-RELATED"/>
    <property type="match status" value="1"/>
</dbReference>
<evidence type="ECO:0000256" key="1">
    <source>
        <dbReference type="ARBA" id="ARBA00001974"/>
    </source>
</evidence>
<comment type="similarity">
    <text evidence="2">Belongs to the oxygen-dependent FAD-linked oxidoreductase family.</text>
</comment>
<evidence type="ECO:0000256" key="7">
    <source>
        <dbReference type="SAM" id="SignalP"/>
    </source>
</evidence>
<accession>A0AAE0JQT4</accession>
<dbReference type="InterPro" id="IPR012951">
    <property type="entry name" value="BBE"/>
</dbReference>
<evidence type="ECO:0000313" key="10">
    <source>
        <dbReference type="Proteomes" id="UP001278500"/>
    </source>
</evidence>
<name>A0AAE0JQT4_9PEZI</name>
<dbReference type="EMBL" id="JAUEPP010000001">
    <property type="protein sequence ID" value="KAK3356006.1"/>
    <property type="molecule type" value="Genomic_DNA"/>
</dbReference>
<dbReference type="GO" id="GO:0071949">
    <property type="term" value="F:FAD binding"/>
    <property type="evidence" value="ECO:0007669"/>
    <property type="project" value="InterPro"/>
</dbReference>
<evidence type="ECO:0000256" key="2">
    <source>
        <dbReference type="ARBA" id="ARBA00005466"/>
    </source>
</evidence>
<proteinExistence type="inferred from homology"/>
<keyword evidence="10" id="KW-1185">Reference proteome</keyword>
<dbReference type="InterPro" id="IPR036318">
    <property type="entry name" value="FAD-bd_PCMH-like_sf"/>
</dbReference>
<dbReference type="InterPro" id="IPR006094">
    <property type="entry name" value="Oxid_FAD_bind_N"/>
</dbReference>
<reference evidence="9" key="2">
    <citation type="submission" date="2023-06" db="EMBL/GenBank/DDBJ databases">
        <authorList>
            <consortium name="Lawrence Berkeley National Laboratory"/>
            <person name="Haridas S."/>
            <person name="Hensen N."/>
            <person name="Bonometti L."/>
            <person name="Westerberg I."/>
            <person name="Brannstrom I.O."/>
            <person name="Guillou S."/>
            <person name="Cros-Aarteil S."/>
            <person name="Calhoun S."/>
            <person name="Kuo A."/>
            <person name="Mondo S."/>
            <person name="Pangilinan J."/>
            <person name="Riley R."/>
            <person name="Labutti K."/>
            <person name="Andreopoulos B."/>
            <person name="Lipzen A."/>
            <person name="Chen C."/>
            <person name="Yanf M."/>
            <person name="Daum C."/>
            <person name="Ng V."/>
            <person name="Clum A."/>
            <person name="Steindorff A."/>
            <person name="Ohm R."/>
            <person name="Martin F."/>
            <person name="Silar P."/>
            <person name="Natvig D."/>
            <person name="Lalanne C."/>
            <person name="Gautier V."/>
            <person name="Ament-Velasquez S.L."/>
            <person name="Kruys A."/>
            <person name="Hutchinson M.I."/>
            <person name="Powell A.J."/>
            <person name="Barry K."/>
            <person name="Miller A.N."/>
            <person name="Grigoriev I.V."/>
            <person name="Debuchy R."/>
            <person name="Gladieux P."/>
            <person name="Thoren M.H."/>
            <person name="Johannesson H."/>
        </authorList>
    </citation>
    <scope>NUCLEOTIDE SEQUENCE</scope>
    <source>
        <strain evidence="9">CBS 560.94</strain>
    </source>
</reference>
<comment type="cofactor">
    <cofactor evidence="1">
        <name>FAD</name>
        <dbReference type="ChEBI" id="CHEBI:57692"/>
    </cofactor>
</comment>
<reference evidence="9" key="1">
    <citation type="journal article" date="2023" name="Mol. Phylogenet. Evol.">
        <title>Genome-scale phylogeny and comparative genomics of the fungal order Sordariales.</title>
        <authorList>
            <person name="Hensen N."/>
            <person name="Bonometti L."/>
            <person name="Westerberg I."/>
            <person name="Brannstrom I.O."/>
            <person name="Guillou S."/>
            <person name="Cros-Aarteil S."/>
            <person name="Calhoun S."/>
            <person name="Haridas S."/>
            <person name="Kuo A."/>
            <person name="Mondo S."/>
            <person name="Pangilinan J."/>
            <person name="Riley R."/>
            <person name="LaButti K."/>
            <person name="Andreopoulos B."/>
            <person name="Lipzen A."/>
            <person name="Chen C."/>
            <person name="Yan M."/>
            <person name="Daum C."/>
            <person name="Ng V."/>
            <person name="Clum A."/>
            <person name="Steindorff A."/>
            <person name="Ohm R.A."/>
            <person name="Martin F."/>
            <person name="Silar P."/>
            <person name="Natvig D.O."/>
            <person name="Lalanne C."/>
            <person name="Gautier V."/>
            <person name="Ament-Velasquez S.L."/>
            <person name="Kruys A."/>
            <person name="Hutchinson M.I."/>
            <person name="Powell A.J."/>
            <person name="Barry K."/>
            <person name="Miller A.N."/>
            <person name="Grigoriev I.V."/>
            <person name="Debuchy R."/>
            <person name="Gladieux P."/>
            <person name="Hiltunen Thoren M."/>
            <person name="Johannesson H."/>
        </authorList>
    </citation>
    <scope>NUCLEOTIDE SEQUENCE</scope>
    <source>
        <strain evidence="9">CBS 560.94</strain>
    </source>
</reference>
<dbReference type="SUPFAM" id="SSF56176">
    <property type="entry name" value="FAD-binding/transporter-associated domain-like"/>
    <property type="match status" value="1"/>
</dbReference>
<dbReference type="Gene3D" id="3.30.465.10">
    <property type="match status" value="1"/>
</dbReference>
<dbReference type="RefSeq" id="XP_062687383.1">
    <property type="nucleotide sequence ID" value="XM_062831230.1"/>
</dbReference>
<evidence type="ECO:0000256" key="3">
    <source>
        <dbReference type="ARBA" id="ARBA00022630"/>
    </source>
</evidence>
<feature type="domain" description="FAD-binding PCMH-type" evidence="8">
    <location>
        <begin position="51"/>
        <end position="227"/>
    </location>
</feature>
<feature type="signal peptide" evidence="7">
    <location>
        <begin position="1"/>
        <end position="21"/>
    </location>
</feature>
<dbReference type="InterPro" id="IPR016169">
    <property type="entry name" value="FAD-bd_PCMH_sub2"/>
</dbReference>
<sequence>MFPIKVGAFMAAITLIPCVFAEAIPKPPQALAFHSSDWPDFDTHVRRWSSYSAPKFTGVFKPKTEDELSQGIAYLAKIKQRLLATKAGGHGNSPTLGTTYDELVQVNMENFRHVVFGKEGEGMTVTVGGGARMQDIIPRLHAEGREMTIGSFPCVGTHGVLLGGGMGRLMGKHGLMIDSLLRIKVALWNGTIVEASETSHPDLFWGMRGAGHNFGVVVESTFKTYPDEGGMHYNADMVFTDDSIDSVLQITKEVIEGGLDPSVFLILGYLFDSTAMKPVLFINIVSAHDTEAGKFVSAKFASSSSTTASSQKITRTHFNETLITFADLGSGAALPGICANSLSQDLYTASSPTLFSPESMKAVYAYYSSFIAAYPAANRSILLFEAASPHAIASVPDESTAYPHRGKMITNAIIQVTWDDPSLNEVADAWGRETRDLLARPENSGYERLYAYINYANRDEPLQALFGYEEWRWERLTRLKREYDPEGYFDGYHGIPRVVEGWTEGWGKEGAGSGGDGKRPMSTPHEEL</sequence>
<keyword evidence="3" id="KW-0285">Flavoprotein</keyword>
<dbReference type="Pfam" id="PF01565">
    <property type="entry name" value="FAD_binding_4"/>
    <property type="match status" value="1"/>
</dbReference>
<keyword evidence="4" id="KW-0274">FAD</keyword>